<protein>
    <recommendedName>
        <fullName evidence="1">WRKY19-like zinc finger domain-containing protein</fullName>
    </recommendedName>
</protein>
<feature type="domain" description="WRKY19-like zinc finger" evidence="1">
    <location>
        <begin position="467"/>
        <end position="491"/>
    </location>
</feature>
<name>A0AAD5ZQ28_9POAL</name>
<organism evidence="2 3">
    <name type="scientific">Rhynchospora tenuis</name>
    <dbReference type="NCBI Taxonomy" id="198213"/>
    <lineage>
        <taxon>Eukaryota</taxon>
        <taxon>Viridiplantae</taxon>
        <taxon>Streptophyta</taxon>
        <taxon>Embryophyta</taxon>
        <taxon>Tracheophyta</taxon>
        <taxon>Spermatophyta</taxon>
        <taxon>Magnoliopsida</taxon>
        <taxon>Liliopsida</taxon>
        <taxon>Poales</taxon>
        <taxon>Cyperaceae</taxon>
        <taxon>Cyperoideae</taxon>
        <taxon>Rhynchosporeae</taxon>
        <taxon>Rhynchospora</taxon>
    </lineage>
</organism>
<gene>
    <name evidence="2" type="ORF">LUZ61_005509</name>
</gene>
<dbReference type="PANTHER" id="PTHR31827:SF61">
    <property type="entry name" value="OS01G0621900 PROTEIN"/>
    <property type="match status" value="1"/>
</dbReference>
<dbReference type="InterPro" id="IPR056866">
    <property type="entry name" value="Znf_WRKY19"/>
</dbReference>
<dbReference type="PANTHER" id="PTHR31827">
    <property type="entry name" value="EMB|CAB89363.1"/>
    <property type="match status" value="1"/>
</dbReference>
<evidence type="ECO:0000259" key="1">
    <source>
        <dbReference type="Pfam" id="PF24906"/>
    </source>
</evidence>
<dbReference type="AlphaFoldDB" id="A0AAD5ZQ28"/>
<feature type="domain" description="WRKY19-like zinc finger" evidence="1">
    <location>
        <begin position="339"/>
        <end position="363"/>
    </location>
</feature>
<accession>A0AAD5ZQ28</accession>
<reference evidence="2 3" key="1">
    <citation type="journal article" date="2022" name="Cell">
        <title>Repeat-based holocentromeres influence genome architecture and karyotype evolution.</title>
        <authorList>
            <person name="Hofstatter P.G."/>
            <person name="Thangavel G."/>
            <person name="Lux T."/>
            <person name="Neumann P."/>
            <person name="Vondrak T."/>
            <person name="Novak P."/>
            <person name="Zhang M."/>
            <person name="Costa L."/>
            <person name="Castellani M."/>
            <person name="Scott A."/>
            <person name="Toegelov H."/>
            <person name="Fuchs J."/>
            <person name="Mata-Sucre Y."/>
            <person name="Dias Y."/>
            <person name="Vanzela A.L.L."/>
            <person name="Huettel B."/>
            <person name="Almeida C.C.S."/>
            <person name="Simkova H."/>
            <person name="Souza G."/>
            <person name="Pedrosa-Harand A."/>
            <person name="Macas J."/>
            <person name="Mayer K.F.X."/>
            <person name="Houben A."/>
            <person name="Marques A."/>
        </authorList>
    </citation>
    <scope>NUCLEOTIDE SEQUENCE [LARGE SCALE GENOMIC DNA]</scope>
    <source>
        <strain evidence="2">RhyTen1mFocal</strain>
    </source>
</reference>
<evidence type="ECO:0000313" key="3">
    <source>
        <dbReference type="Proteomes" id="UP001210211"/>
    </source>
</evidence>
<comment type="caution">
    <text evidence="2">The sequence shown here is derived from an EMBL/GenBank/DDBJ whole genome shotgun (WGS) entry which is preliminary data.</text>
</comment>
<feature type="domain" description="WRKY19-like zinc finger" evidence="1">
    <location>
        <begin position="239"/>
        <end position="262"/>
    </location>
</feature>
<feature type="domain" description="WRKY19-like zinc finger" evidence="1">
    <location>
        <begin position="442"/>
        <end position="466"/>
    </location>
</feature>
<feature type="domain" description="WRKY19-like zinc finger" evidence="1">
    <location>
        <begin position="364"/>
        <end position="388"/>
    </location>
</feature>
<feature type="domain" description="WRKY19-like zinc finger" evidence="1">
    <location>
        <begin position="288"/>
        <end position="312"/>
    </location>
</feature>
<proteinExistence type="predicted"/>
<feature type="domain" description="WRKY19-like zinc finger" evidence="1">
    <location>
        <begin position="263"/>
        <end position="287"/>
    </location>
</feature>
<dbReference type="EMBL" id="JAMRDG010000001">
    <property type="protein sequence ID" value="KAJ3701804.1"/>
    <property type="molecule type" value="Genomic_DNA"/>
</dbReference>
<sequence>MDRVLQNKTLLKSAFPCWNQIQPGSGFKPDASLQLDLQSNSCISSSQGIKRKWGVVNGEMPALALGLGPSPSSSDTSKLSSPTVCTISSTKETDEESSMDLGLNFDIFLGQNENLHSQKRPFGRDFDLNLSLSTGPHESEITTLVEQPSFAHSKQLDESPKPTFWTFNSHFAGPSTCISTSTGTNAGTSLYENNPPEVDPGLIISVSDLKSNLVNPPRMSSAVPCASGTSSQKRGTNAKMCQFPGCTKGARGASGRCISHGGGRRCQRPGCQKGAEGKTIFCKAHGGGRRCSFLGCTKSAEGKTDHCIAHGGGRRCNHIDGCTRAARGKSGLCIRHGGGKRCSKEGCTRSAEGQSGLCISHGGGRRCQFPECTKGAQGSTKFCKAHGGGKRCTFLGCTKGAEGSTLYCKGHGGGKRCNFQGGGVCPKSVHGGTQFCVAHGGGKRCAALACTKSARGRTEFCVRHGGGKRCMELGCGKSAQGSTDFCKAHGGGKRCAWGQIGHGYGEREPSCDKLARSKTGLCSNHGALVQDHCVHGGRLGPVVKPEMNEVMNAGVASLELNSNVGKFCGNSVAPADGATQHGKAGVAEGRVHGGNLMALLSKGQASAGTATGTSEAGVNVSGATMLSWI</sequence>
<evidence type="ECO:0000313" key="2">
    <source>
        <dbReference type="EMBL" id="KAJ3701804.1"/>
    </source>
</evidence>
<keyword evidence="3" id="KW-1185">Reference proteome</keyword>
<dbReference type="Pfam" id="PF24906">
    <property type="entry name" value="Zf_WRKY19"/>
    <property type="match status" value="7"/>
</dbReference>
<dbReference type="Proteomes" id="UP001210211">
    <property type="component" value="Unassembled WGS sequence"/>
</dbReference>